<proteinExistence type="predicted"/>
<feature type="non-terminal residue" evidence="1">
    <location>
        <position position="212"/>
    </location>
</feature>
<keyword evidence="2" id="KW-1185">Reference proteome</keyword>
<name>A0A8J9V189_9NEOP</name>
<accession>A0A8J9V189</accession>
<dbReference type="EMBL" id="OV170228">
    <property type="protein sequence ID" value="CAH0729813.1"/>
    <property type="molecule type" value="Genomic_DNA"/>
</dbReference>
<dbReference type="OrthoDB" id="121932at2759"/>
<protein>
    <submittedName>
        <fullName evidence="1">Uncharacterized protein</fullName>
    </submittedName>
</protein>
<reference evidence="1" key="1">
    <citation type="submission" date="2021-12" db="EMBL/GenBank/DDBJ databases">
        <authorList>
            <person name="Martin H S."/>
        </authorList>
    </citation>
    <scope>NUCLEOTIDE SEQUENCE</scope>
</reference>
<dbReference type="Gene3D" id="2.20.20.160">
    <property type="match status" value="1"/>
</dbReference>
<evidence type="ECO:0000313" key="1">
    <source>
        <dbReference type="EMBL" id="CAH0729813.1"/>
    </source>
</evidence>
<dbReference type="Proteomes" id="UP000838878">
    <property type="component" value="Chromosome 8"/>
</dbReference>
<gene>
    <name evidence="1" type="ORF">BINO364_LOCUS14867</name>
</gene>
<sequence>MLDRVHAQEESERSLPWCGARQACAALARRYWRAPALLRLCRCARRRRCDARAPATRLVDLNNRAHLQFCEPVTDWPECAYNESPLTVETLYERMNPDELEEQHHQGKHLYPPKIVLTCRCRNPNYWKLNEESDTRLVYQCASLPVCKSGDYCGNVDSDLLALYQSCQCPRGHMCVHSGGVPRLDISELLYRGKGWRAYCQPISDDYIYEDY</sequence>
<organism evidence="1 2">
    <name type="scientific">Brenthis ino</name>
    <name type="common">lesser marbled fritillary</name>
    <dbReference type="NCBI Taxonomy" id="405034"/>
    <lineage>
        <taxon>Eukaryota</taxon>
        <taxon>Metazoa</taxon>
        <taxon>Ecdysozoa</taxon>
        <taxon>Arthropoda</taxon>
        <taxon>Hexapoda</taxon>
        <taxon>Insecta</taxon>
        <taxon>Pterygota</taxon>
        <taxon>Neoptera</taxon>
        <taxon>Endopterygota</taxon>
        <taxon>Lepidoptera</taxon>
        <taxon>Glossata</taxon>
        <taxon>Ditrysia</taxon>
        <taxon>Papilionoidea</taxon>
        <taxon>Nymphalidae</taxon>
        <taxon>Heliconiinae</taxon>
        <taxon>Argynnini</taxon>
        <taxon>Brenthis</taxon>
    </lineage>
</organism>
<dbReference type="AlphaFoldDB" id="A0A8J9V189"/>
<evidence type="ECO:0000313" key="2">
    <source>
        <dbReference type="Proteomes" id="UP000838878"/>
    </source>
</evidence>